<dbReference type="Pfam" id="PF02583">
    <property type="entry name" value="Trns_repr_metal"/>
    <property type="match status" value="1"/>
</dbReference>
<keyword evidence="3" id="KW-1185">Reference proteome</keyword>
<dbReference type="CDD" id="cd10154">
    <property type="entry name" value="NreA-like_DUF156"/>
    <property type="match status" value="1"/>
</dbReference>
<evidence type="ECO:0000313" key="3">
    <source>
        <dbReference type="Proteomes" id="UP001148313"/>
    </source>
</evidence>
<accession>A0ABT4VU89</accession>
<dbReference type="InterPro" id="IPR038390">
    <property type="entry name" value="Metal_Tscrpt_repr_sf"/>
</dbReference>
<sequence>MKTPHRHQSHPAIVNRLKRARGHLEKVISMIESGEDCLALAQQLQAVESAVANAKTTLIEDHLDHCLDDVVGPLDAEKRRGIDELKKIAKYL</sequence>
<dbReference type="InterPro" id="IPR003735">
    <property type="entry name" value="Metal_Tscrpt_repr"/>
</dbReference>
<dbReference type="Gene3D" id="1.20.58.1000">
    <property type="entry name" value="Metal-sensitive repressor, helix protomer"/>
    <property type="match status" value="1"/>
</dbReference>
<dbReference type="RefSeq" id="WP_271092142.1">
    <property type="nucleotide sequence ID" value="NZ_JAPJZH010000021.1"/>
</dbReference>
<dbReference type="PANTHER" id="PTHR33677:SF5">
    <property type="entry name" value="TRANSCRIPTIONAL REPRESSOR FRMR"/>
    <property type="match status" value="1"/>
</dbReference>
<proteinExistence type="inferred from homology"/>
<evidence type="ECO:0000313" key="2">
    <source>
        <dbReference type="EMBL" id="MDA4848284.1"/>
    </source>
</evidence>
<dbReference type="PANTHER" id="PTHR33677">
    <property type="entry name" value="TRANSCRIPTIONAL REPRESSOR FRMR-RELATED"/>
    <property type="match status" value="1"/>
</dbReference>
<reference evidence="2" key="1">
    <citation type="submission" date="2022-11" db="EMBL/GenBank/DDBJ databases">
        <title>Hoeflea poritis sp. nov., isolated from scleractinian coral Porites lutea.</title>
        <authorList>
            <person name="Zhang G."/>
            <person name="Wei Q."/>
            <person name="Cai L."/>
        </authorList>
    </citation>
    <scope>NUCLEOTIDE SEQUENCE</scope>
    <source>
        <strain evidence="2">E7-10</strain>
    </source>
</reference>
<evidence type="ECO:0000256" key="1">
    <source>
        <dbReference type="ARBA" id="ARBA00005260"/>
    </source>
</evidence>
<protein>
    <submittedName>
        <fullName evidence="2">Metal-sensing transcriptional repressor</fullName>
    </submittedName>
</protein>
<comment type="caution">
    <text evidence="2">The sequence shown here is derived from an EMBL/GenBank/DDBJ whole genome shotgun (WGS) entry which is preliminary data.</text>
</comment>
<gene>
    <name evidence="2" type="ORF">OOZ53_23205</name>
</gene>
<organism evidence="2 3">
    <name type="scientific">Hoeflea poritis</name>
    <dbReference type="NCBI Taxonomy" id="2993659"/>
    <lineage>
        <taxon>Bacteria</taxon>
        <taxon>Pseudomonadati</taxon>
        <taxon>Pseudomonadota</taxon>
        <taxon>Alphaproteobacteria</taxon>
        <taxon>Hyphomicrobiales</taxon>
        <taxon>Rhizobiaceae</taxon>
        <taxon>Hoeflea</taxon>
    </lineage>
</organism>
<dbReference type="EMBL" id="JAPJZH010000021">
    <property type="protein sequence ID" value="MDA4848284.1"/>
    <property type="molecule type" value="Genomic_DNA"/>
</dbReference>
<dbReference type="Proteomes" id="UP001148313">
    <property type="component" value="Unassembled WGS sequence"/>
</dbReference>
<comment type="similarity">
    <text evidence="1">Belongs to the FrmR/RcnR family.</text>
</comment>
<name>A0ABT4VU89_9HYPH</name>